<dbReference type="SMART" id="SM00342">
    <property type="entry name" value="HTH_ARAC"/>
    <property type="match status" value="1"/>
</dbReference>
<organism evidence="5 6">
    <name type="scientific">Candidatus Gallimonas intestinavium</name>
    <dbReference type="NCBI Taxonomy" id="2838603"/>
    <lineage>
        <taxon>Bacteria</taxon>
        <taxon>Bacillati</taxon>
        <taxon>Bacillota</taxon>
        <taxon>Clostridia</taxon>
        <taxon>Candidatus Gallimonas</taxon>
    </lineage>
</organism>
<dbReference type="InterPro" id="IPR003313">
    <property type="entry name" value="AraC-bd"/>
</dbReference>
<reference evidence="5" key="2">
    <citation type="submission" date="2021-04" db="EMBL/GenBank/DDBJ databases">
        <authorList>
            <person name="Gilroy R."/>
        </authorList>
    </citation>
    <scope>NUCLEOTIDE SEQUENCE</scope>
    <source>
        <strain evidence="5">ChiW7-2402</strain>
    </source>
</reference>
<evidence type="ECO:0000313" key="5">
    <source>
        <dbReference type="EMBL" id="HIZ73511.1"/>
    </source>
</evidence>
<keyword evidence="1" id="KW-0805">Transcription regulation</keyword>
<proteinExistence type="predicted"/>
<evidence type="ECO:0000256" key="1">
    <source>
        <dbReference type="ARBA" id="ARBA00023015"/>
    </source>
</evidence>
<dbReference type="Pfam" id="PF12833">
    <property type="entry name" value="HTH_18"/>
    <property type="match status" value="1"/>
</dbReference>
<dbReference type="InterPro" id="IPR014710">
    <property type="entry name" value="RmlC-like_jellyroll"/>
</dbReference>
<reference evidence="5" key="1">
    <citation type="journal article" date="2021" name="PeerJ">
        <title>Extensive microbial diversity within the chicken gut microbiome revealed by metagenomics and culture.</title>
        <authorList>
            <person name="Gilroy R."/>
            <person name="Ravi A."/>
            <person name="Getino M."/>
            <person name="Pursley I."/>
            <person name="Horton D.L."/>
            <person name="Alikhan N.F."/>
            <person name="Baker D."/>
            <person name="Gharbi K."/>
            <person name="Hall N."/>
            <person name="Watson M."/>
            <person name="Adriaenssens E.M."/>
            <person name="Foster-Nyarko E."/>
            <person name="Jarju S."/>
            <person name="Secka A."/>
            <person name="Antonio M."/>
            <person name="Oren A."/>
            <person name="Chaudhuri R.R."/>
            <person name="La Ragione R."/>
            <person name="Hildebrand F."/>
            <person name="Pallen M.J."/>
        </authorList>
    </citation>
    <scope>NUCLEOTIDE SEQUENCE</scope>
    <source>
        <strain evidence="5">ChiW7-2402</strain>
    </source>
</reference>
<dbReference type="InterPro" id="IPR018060">
    <property type="entry name" value="HTH_AraC"/>
</dbReference>
<evidence type="ECO:0000256" key="2">
    <source>
        <dbReference type="ARBA" id="ARBA00023125"/>
    </source>
</evidence>
<dbReference type="GO" id="GO:0043565">
    <property type="term" value="F:sequence-specific DNA binding"/>
    <property type="evidence" value="ECO:0007669"/>
    <property type="project" value="InterPro"/>
</dbReference>
<keyword evidence="3" id="KW-0804">Transcription</keyword>
<evidence type="ECO:0000259" key="4">
    <source>
        <dbReference type="PROSITE" id="PS01124"/>
    </source>
</evidence>
<dbReference type="InterPro" id="IPR009057">
    <property type="entry name" value="Homeodomain-like_sf"/>
</dbReference>
<dbReference type="Proteomes" id="UP000824102">
    <property type="component" value="Unassembled WGS sequence"/>
</dbReference>
<dbReference type="SUPFAM" id="SSF46689">
    <property type="entry name" value="Homeodomain-like"/>
    <property type="match status" value="1"/>
</dbReference>
<dbReference type="Gene3D" id="1.10.10.60">
    <property type="entry name" value="Homeodomain-like"/>
    <property type="match status" value="2"/>
</dbReference>
<protein>
    <submittedName>
        <fullName evidence="5">AraC family transcriptional regulator</fullName>
    </submittedName>
</protein>
<keyword evidence="2" id="KW-0238">DNA-binding</keyword>
<dbReference type="PROSITE" id="PS01124">
    <property type="entry name" value="HTH_ARAC_FAMILY_2"/>
    <property type="match status" value="1"/>
</dbReference>
<dbReference type="SUPFAM" id="SSF51215">
    <property type="entry name" value="Regulatory protein AraC"/>
    <property type="match status" value="1"/>
</dbReference>
<dbReference type="InterPro" id="IPR018062">
    <property type="entry name" value="HTH_AraC-typ_CS"/>
</dbReference>
<evidence type="ECO:0000256" key="3">
    <source>
        <dbReference type="ARBA" id="ARBA00023163"/>
    </source>
</evidence>
<dbReference type="EMBL" id="DXBB01000119">
    <property type="protein sequence ID" value="HIZ73511.1"/>
    <property type="molecule type" value="Genomic_DNA"/>
</dbReference>
<sequence length="321" mass="36086">MDSLFQGILFGQESEDKAMLRSEGDLMNAIRGEFSNAEVLIAEARERGFSLSDFFSGAPLPPDMELPLRRTNSFYVKKHTAVQQPYLHAHEFYELIYVQTGQCLQTLQDASGIRLQKGQSCLVRPGSAHRIERIGPGDVILKAVIPCELFARCIDDIPLPEEGVIVFGQMSLFAEYLFLRLLKESHICGIYSRTAVSALLSLLFCELARGKTGEGAAPVRWYGDYFQTQLKQASLTHFARTYGYTPAYASRSVKRQTGKTFSELLREYRLQRAAELLSSSDMSIEDIALEIGYQVPSALYRHFSAHFGMTPNEYRHALKSG</sequence>
<dbReference type="AlphaFoldDB" id="A0A9D2G753"/>
<evidence type="ECO:0000313" key="6">
    <source>
        <dbReference type="Proteomes" id="UP000824102"/>
    </source>
</evidence>
<dbReference type="Pfam" id="PF02311">
    <property type="entry name" value="AraC_binding"/>
    <property type="match status" value="1"/>
</dbReference>
<dbReference type="PANTHER" id="PTHR43280">
    <property type="entry name" value="ARAC-FAMILY TRANSCRIPTIONAL REGULATOR"/>
    <property type="match status" value="1"/>
</dbReference>
<dbReference type="PROSITE" id="PS00041">
    <property type="entry name" value="HTH_ARAC_FAMILY_1"/>
    <property type="match status" value="1"/>
</dbReference>
<gene>
    <name evidence="5" type="ORF">H9964_08015</name>
</gene>
<feature type="domain" description="HTH araC/xylS-type" evidence="4">
    <location>
        <begin position="220"/>
        <end position="317"/>
    </location>
</feature>
<comment type="caution">
    <text evidence="5">The sequence shown here is derived from an EMBL/GenBank/DDBJ whole genome shotgun (WGS) entry which is preliminary data.</text>
</comment>
<dbReference type="Gene3D" id="2.60.120.10">
    <property type="entry name" value="Jelly Rolls"/>
    <property type="match status" value="1"/>
</dbReference>
<accession>A0A9D2G753</accession>
<dbReference type="PANTHER" id="PTHR43280:SF2">
    <property type="entry name" value="HTH-TYPE TRANSCRIPTIONAL REGULATOR EXSA"/>
    <property type="match status" value="1"/>
</dbReference>
<dbReference type="GO" id="GO:0003700">
    <property type="term" value="F:DNA-binding transcription factor activity"/>
    <property type="evidence" value="ECO:0007669"/>
    <property type="project" value="InterPro"/>
</dbReference>
<dbReference type="InterPro" id="IPR037923">
    <property type="entry name" value="HTH-like"/>
</dbReference>
<name>A0A9D2G753_9FIRM</name>